<evidence type="ECO:0000256" key="10">
    <source>
        <dbReference type="ARBA" id="ARBA00023201"/>
    </source>
</evidence>
<evidence type="ECO:0000256" key="2">
    <source>
        <dbReference type="ARBA" id="ARBA00006434"/>
    </source>
</evidence>
<comment type="subcellular location">
    <subcellularLocation>
        <location evidence="1">Cell membrane</location>
        <topology evidence="1">Multi-pass membrane protein</topology>
    </subcellularLocation>
</comment>
<dbReference type="InterPro" id="IPR001734">
    <property type="entry name" value="Na/solute_symporter"/>
</dbReference>
<dbReference type="EMBL" id="OV121132">
    <property type="protein sequence ID" value="CAH0545847.1"/>
    <property type="molecule type" value="Genomic_DNA"/>
</dbReference>
<keyword evidence="4" id="KW-1003">Cell membrane</keyword>
<proteinExistence type="inferred from homology"/>
<dbReference type="Proteomes" id="UP001154078">
    <property type="component" value="Chromosome 1"/>
</dbReference>
<feature type="transmembrane region" description="Helical" evidence="12">
    <location>
        <begin position="169"/>
        <end position="191"/>
    </location>
</feature>
<feature type="transmembrane region" description="Helical" evidence="12">
    <location>
        <begin position="134"/>
        <end position="157"/>
    </location>
</feature>
<evidence type="ECO:0000256" key="1">
    <source>
        <dbReference type="ARBA" id="ARBA00004651"/>
    </source>
</evidence>
<keyword evidence="10" id="KW-0739">Sodium transport</keyword>
<dbReference type="Gene3D" id="1.20.1730.10">
    <property type="entry name" value="Sodium/glucose cotransporter"/>
    <property type="match status" value="1"/>
</dbReference>
<evidence type="ECO:0000313" key="13">
    <source>
        <dbReference type="EMBL" id="CAH0545847.1"/>
    </source>
</evidence>
<dbReference type="AlphaFoldDB" id="A0A9P0F894"/>
<organism evidence="13 14">
    <name type="scientific">Brassicogethes aeneus</name>
    <name type="common">Rape pollen beetle</name>
    <name type="synonym">Meligethes aeneus</name>
    <dbReference type="NCBI Taxonomy" id="1431903"/>
    <lineage>
        <taxon>Eukaryota</taxon>
        <taxon>Metazoa</taxon>
        <taxon>Ecdysozoa</taxon>
        <taxon>Arthropoda</taxon>
        <taxon>Hexapoda</taxon>
        <taxon>Insecta</taxon>
        <taxon>Pterygota</taxon>
        <taxon>Neoptera</taxon>
        <taxon>Endopterygota</taxon>
        <taxon>Coleoptera</taxon>
        <taxon>Polyphaga</taxon>
        <taxon>Cucujiformia</taxon>
        <taxon>Nitidulidae</taxon>
        <taxon>Meligethinae</taxon>
        <taxon>Brassicogethes</taxon>
    </lineage>
</organism>
<dbReference type="Pfam" id="PF00474">
    <property type="entry name" value="SSF"/>
    <property type="match status" value="1"/>
</dbReference>
<feature type="transmembrane region" description="Helical" evidence="12">
    <location>
        <begin position="516"/>
        <end position="537"/>
    </location>
</feature>
<sequence length="584" mass="65146">MNTEAPEKIMQLLSFTWADYALFFSMFFLSVLIGIYFGCFQKKNDTPEEYLLGNRNMNIFPIAMSLIAGHLSGITLLGVPSEIYMYGGQYCMFVIVCFLIIIIMNYVYLPPFYNSQVSSSYEYLQLRFDEKIRLMALVLYVIASFFYIPIVIYIPALAFNQVTGMSIHYITPIICAICIFYTTIGGLKAVVWTDALQFSVTTAALLAVSFIGVGDIGGFGKLLEINRHGDRLEFFNMDVNPTVRTTFWGICIGLTTHWVSILGVNPSSVQRYMSVPSFSKAKITVLSLGLGTLFVKIFTALLGFIMYAKYHDCDPYTSNKIKNPDQILPFFVMDIAKDIPGLSGLFVAGVFSTALSTMSAHLNTLAGTLYEDFFRKFLPPRISANNFIKSTVVVCGVICVAMVFIIEKLGGIIQISGCFSGITSGPLLGLFTLGMLFPTATKKGALVGSITSLAIMSWIVIGFQYHYINKHIPNVYKPLSVENCGSNVTNINLTNSTINSETGQNEPFFLFRISFYWYYPIGTLLVVIVGSFVSWILGDANEKRFEKNLYSPIVHRFIPNAPADYVQVALKDIECEQESIKNIL</sequence>
<dbReference type="OrthoDB" id="6132759at2759"/>
<evidence type="ECO:0000256" key="8">
    <source>
        <dbReference type="ARBA" id="ARBA00023065"/>
    </source>
</evidence>
<feature type="transmembrane region" description="Helical" evidence="12">
    <location>
        <begin position="285"/>
        <end position="308"/>
    </location>
</feature>
<evidence type="ECO:0008006" key="15">
    <source>
        <dbReference type="Google" id="ProtNLM"/>
    </source>
</evidence>
<feature type="transmembrane region" description="Helical" evidence="12">
    <location>
        <begin position="445"/>
        <end position="468"/>
    </location>
</feature>
<evidence type="ECO:0000256" key="3">
    <source>
        <dbReference type="ARBA" id="ARBA00022448"/>
    </source>
</evidence>
<keyword evidence="9 12" id="KW-0472">Membrane</keyword>
<gene>
    <name evidence="13" type="ORF">MELIAE_LOCUS141</name>
</gene>
<evidence type="ECO:0000256" key="6">
    <source>
        <dbReference type="ARBA" id="ARBA00022989"/>
    </source>
</evidence>
<dbReference type="GO" id="GO:0005886">
    <property type="term" value="C:plasma membrane"/>
    <property type="evidence" value="ECO:0007669"/>
    <property type="project" value="UniProtKB-SubCell"/>
</dbReference>
<feature type="transmembrane region" description="Helical" evidence="12">
    <location>
        <begin position="203"/>
        <end position="223"/>
    </location>
</feature>
<feature type="transmembrane region" description="Helical" evidence="12">
    <location>
        <begin position="387"/>
        <end position="406"/>
    </location>
</feature>
<dbReference type="InterPro" id="IPR051163">
    <property type="entry name" value="Sodium:Solute_Symporter_SSF"/>
</dbReference>
<keyword evidence="14" id="KW-1185">Reference proteome</keyword>
<feature type="transmembrane region" description="Helical" evidence="12">
    <location>
        <begin position="342"/>
        <end position="366"/>
    </location>
</feature>
<dbReference type="PROSITE" id="PS50283">
    <property type="entry name" value="NA_SOLUT_SYMP_3"/>
    <property type="match status" value="1"/>
</dbReference>
<feature type="transmembrane region" description="Helical" evidence="12">
    <location>
        <begin position="92"/>
        <end position="113"/>
    </location>
</feature>
<accession>A0A9P0F894</accession>
<protein>
    <recommendedName>
        <fullName evidence="15">Sodium-coupled monocarboxylate transporter 1</fullName>
    </recommendedName>
</protein>
<reference evidence="13" key="1">
    <citation type="submission" date="2021-12" db="EMBL/GenBank/DDBJ databases">
        <authorList>
            <person name="King R."/>
        </authorList>
    </citation>
    <scope>NUCLEOTIDE SEQUENCE</scope>
</reference>
<evidence type="ECO:0000256" key="9">
    <source>
        <dbReference type="ARBA" id="ARBA00023136"/>
    </source>
</evidence>
<evidence type="ECO:0000256" key="4">
    <source>
        <dbReference type="ARBA" id="ARBA00022475"/>
    </source>
</evidence>
<evidence type="ECO:0000313" key="14">
    <source>
        <dbReference type="Proteomes" id="UP001154078"/>
    </source>
</evidence>
<comment type="similarity">
    <text evidence="2 11">Belongs to the sodium:solute symporter (SSF) (TC 2.A.21) family.</text>
</comment>
<dbReference type="InterPro" id="IPR038377">
    <property type="entry name" value="Na/Glc_symporter_sf"/>
</dbReference>
<evidence type="ECO:0000256" key="7">
    <source>
        <dbReference type="ARBA" id="ARBA00023053"/>
    </source>
</evidence>
<dbReference type="PANTHER" id="PTHR42985:SF21">
    <property type="entry name" value="SODIUM-DEPENDENT MULTIVITAMIN TRANSPORTER-LIKE PROTEIN"/>
    <property type="match status" value="1"/>
</dbReference>
<dbReference type="CDD" id="cd11492">
    <property type="entry name" value="SLC5sbd_NIS-SMVT"/>
    <property type="match status" value="1"/>
</dbReference>
<name>A0A9P0F894_BRAAE</name>
<keyword evidence="8" id="KW-0406">Ion transport</keyword>
<dbReference type="PANTHER" id="PTHR42985">
    <property type="entry name" value="SODIUM-COUPLED MONOCARBOXYLATE TRANSPORTER"/>
    <property type="match status" value="1"/>
</dbReference>
<dbReference type="GO" id="GO:0015293">
    <property type="term" value="F:symporter activity"/>
    <property type="evidence" value="ECO:0007669"/>
    <property type="project" value="TreeGrafter"/>
</dbReference>
<dbReference type="NCBIfam" id="TIGR00813">
    <property type="entry name" value="sss"/>
    <property type="match status" value="1"/>
</dbReference>
<feature type="transmembrane region" description="Helical" evidence="12">
    <location>
        <begin position="59"/>
        <end position="80"/>
    </location>
</feature>
<evidence type="ECO:0000256" key="12">
    <source>
        <dbReference type="SAM" id="Phobius"/>
    </source>
</evidence>
<evidence type="ECO:0000256" key="5">
    <source>
        <dbReference type="ARBA" id="ARBA00022692"/>
    </source>
</evidence>
<keyword evidence="5 12" id="KW-0812">Transmembrane</keyword>
<keyword evidence="6 12" id="KW-1133">Transmembrane helix</keyword>
<keyword evidence="3" id="KW-0813">Transport</keyword>
<keyword evidence="7" id="KW-0915">Sodium</keyword>
<feature type="transmembrane region" description="Helical" evidence="12">
    <location>
        <begin position="243"/>
        <end position="264"/>
    </location>
</feature>
<evidence type="ECO:0000256" key="11">
    <source>
        <dbReference type="RuleBase" id="RU362091"/>
    </source>
</evidence>
<feature type="transmembrane region" description="Helical" evidence="12">
    <location>
        <begin position="20"/>
        <end position="39"/>
    </location>
</feature>
<feature type="transmembrane region" description="Helical" evidence="12">
    <location>
        <begin position="412"/>
        <end position="433"/>
    </location>
</feature>
<dbReference type="GO" id="GO:0006814">
    <property type="term" value="P:sodium ion transport"/>
    <property type="evidence" value="ECO:0007669"/>
    <property type="project" value="UniProtKB-KW"/>
</dbReference>